<evidence type="ECO:0000256" key="4">
    <source>
        <dbReference type="ARBA" id="ARBA00022927"/>
    </source>
</evidence>
<evidence type="ECO:0000313" key="10">
    <source>
        <dbReference type="Proteomes" id="UP000075320"/>
    </source>
</evidence>
<evidence type="ECO:0000256" key="6">
    <source>
        <dbReference type="ARBA" id="ARBA00023010"/>
    </source>
</evidence>
<dbReference type="PRINTS" id="PR01506">
    <property type="entry name" value="TATBPROTEIN"/>
</dbReference>
<dbReference type="Proteomes" id="UP000075320">
    <property type="component" value="Unassembled WGS sequence"/>
</dbReference>
<evidence type="ECO:0000256" key="8">
    <source>
        <dbReference type="SAM" id="MobiDB-lite"/>
    </source>
</evidence>
<reference evidence="9 10" key="1">
    <citation type="submission" date="2016-03" db="EMBL/GenBank/DDBJ databases">
        <authorList>
            <person name="Ploux O."/>
        </authorList>
    </citation>
    <scope>NUCLEOTIDE SEQUENCE [LARGE SCALE GENOMIC DNA]</scope>
    <source>
        <strain evidence="9 10">R0</strain>
    </source>
</reference>
<comment type="subcellular location">
    <subcellularLocation>
        <location evidence="1">Membrane</location>
        <topology evidence="1">Single-pass membrane protein</topology>
    </subcellularLocation>
</comment>
<name>A0A150WQL5_BDEBC</name>
<gene>
    <name evidence="9" type="ORF">AZI86_06370</name>
</gene>
<dbReference type="Pfam" id="PF02416">
    <property type="entry name" value="TatA_B_E"/>
    <property type="match status" value="1"/>
</dbReference>
<dbReference type="Gene3D" id="1.20.5.3310">
    <property type="match status" value="1"/>
</dbReference>
<keyword evidence="6" id="KW-0811">Translocation</keyword>
<keyword evidence="3" id="KW-0812">Transmembrane</keyword>
<evidence type="ECO:0000256" key="7">
    <source>
        <dbReference type="ARBA" id="ARBA00023136"/>
    </source>
</evidence>
<protein>
    <recommendedName>
        <fullName evidence="11">Sec-independent protein translocase protein</fullName>
    </recommendedName>
</protein>
<dbReference type="PANTHER" id="PTHR33162:SF1">
    <property type="entry name" value="SEC-INDEPENDENT PROTEIN TRANSLOCASE PROTEIN TATA, CHLOROPLASTIC"/>
    <property type="match status" value="1"/>
</dbReference>
<feature type="compositionally biased region" description="Polar residues" evidence="8">
    <location>
        <begin position="91"/>
        <end position="105"/>
    </location>
</feature>
<proteinExistence type="predicted"/>
<dbReference type="GO" id="GO:0016020">
    <property type="term" value="C:membrane"/>
    <property type="evidence" value="ECO:0007669"/>
    <property type="project" value="UniProtKB-SubCell"/>
</dbReference>
<dbReference type="GO" id="GO:0015031">
    <property type="term" value="P:protein transport"/>
    <property type="evidence" value="ECO:0007669"/>
    <property type="project" value="UniProtKB-KW"/>
</dbReference>
<feature type="region of interest" description="Disordered" evidence="8">
    <location>
        <begin position="58"/>
        <end position="116"/>
    </location>
</feature>
<feature type="compositionally biased region" description="Basic and acidic residues" evidence="8">
    <location>
        <begin position="58"/>
        <end position="90"/>
    </location>
</feature>
<keyword evidence="7" id="KW-0472">Membrane</keyword>
<keyword evidence="10" id="KW-1185">Reference proteome</keyword>
<accession>A0A150WQL5</accession>
<dbReference type="OrthoDB" id="5296172at2"/>
<sequence length="116" mass="13244">MFGLGMSEIIFLAILALVVVGPKELPQLARTLGRFLNELKRSSNILTDEIKQQTRLDRFDLDSAMSRRDQVRDEQAQHDHHSPHGHHESHAPTSEEPQQMELTESTNDDSDEKKKS</sequence>
<dbReference type="EMBL" id="LUKE01000001">
    <property type="protein sequence ID" value="KYG66666.1"/>
    <property type="molecule type" value="Genomic_DNA"/>
</dbReference>
<evidence type="ECO:0000256" key="1">
    <source>
        <dbReference type="ARBA" id="ARBA00004167"/>
    </source>
</evidence>
<evidence type="ECO:0000256" key="2">
    <source>
        <dbReference type="ARBA" id="ARBA00022448"/>
    </source>
</evidence>
<dbReference type="PANTHER" id="PTHR33162">
    <property type="entry name" value="SEC-INDEPENDENT PROTEIN TRANSLOCASE PROTEIN TATA, CHLOROPLASTIC"/>
    <property type="match status" value="1"/>
</dbReference>
<keyword evidence="4" id="KW-0653">Protein transport</keyword>
<evidence type="ECO:0000256" key="5">
    <source>
        <dbReference type="ARBA" id="ARBA00022989"/>
    </source>
</evidence>
<organism evidence="9 10">
    <name type="scientific">Bdellovibrio bacteriovorus</name>
    <dbReference type="NCBI Taxonomy" id="959"/>
    <lineage>
        <taxon>Bacteria</taxon>
        <taxon>Pseudomonadati</taxon>
        <taxon>Bdellovibrionota</taxon>
        <taxon>Bdellovibrionia</taxon>
        <taxon>Bdellovibrionales</taxon>
        <taxon>Pseudobdellovibrionaceae</taxon>
        <taxon>Bdellovibrio</taxon>
    </lineage>
</organism>
<evidence type="ECO:0000256" key="3">
    <source>
        <dbReference type="ARBA" id="ARBA00022692"/>
    </source>
</evidence>
<dbReference type="InterPro" id="IPR003369">
    <property type="entry name" value="TatA/B/E"/>
</dbReference>
<keyword evidence="5" id="KW-1133">Transmembrane helix</keyword>
<evidence type="ECO:0008006" key="11">
    <source>
        <dbReference type="Google" id="ProtNLM"/>
    </source>
</evidence>
<keyword evidence="2" id="KW-0813">Transport</keyword>
<comment type="caution">
    <text evidence="9">The sequence shown here is derived from an EMBL/GenBank/DDBJ whole genome shotgun (WGS) entry which is preliminary data.</text>
</comment>
<evidence type="ECO:0000313" key="9">
    <source>
        <dbReference type="EMBL" id="KYG66666.1"/>
    </source>
</evidence>
<dbReference type="AlphaFoldDB" id="A0A150WQL5"/>